<evidence type="ECO:0000313" key="3">
    <source>
        <dbReference type="Proteomes" id="UP000294894"/>
    </source>
</evidence>
<dbReference type="SUPFAM" id="SSF82171">
    <property type="entry name" value="DPP6 N-terminal domain-like"/>
    <property type="match status" value="1"/>
</dbReference>
<accession>A0A4P7GIZ3</accession>
<gene>
    <name evidence="2" type="ORF">EXE57_04405</name>
</gene>
<feature type="transmembrane region" description="Helical" evidence="1">
    <location>
        <begin position="363"/>
        <end position="381"/>
    </location>
</feature>
<keyword evidence="1" id="KW-0472">Membrane</keyword>
<keyword evidence="1" id="KW-1133">Transmembrane helix</keyword>
<evidence type="ECO:0008006" key="4">
    <source>
        <dbReference type="Google" id="ProtNLM"/>
    </source>
</evidence>
<dbReference type="OrthoDB" id="5182370at2"/>
<keyword evidence="3" id="KW-1185">Reference proteome</keyword>
<dbReference type="AlphaFoldDB" id="A0A4P7GIZ3"/>
<dbReference type="KEGG" id="noy:EXE57_04405"/>
<protein>
    <recommendedName>
        <fullName evidence="4">WD40 repeat domain-containing protein</fullName>
    </recommendedName>
</protein>
<sequence length="391" mass="40775">MRIASGRQVWLALGVTLVAVAVGYVLATWGLSAWHRSQSVPTAGAPALPTAVDNAPPSVATTDAYGPLGTVSMVYAGTDVSEGLFGSVENPWLAISDRTGDYRAISAPGLPDPAEGSVSVTAAGDLLAWATGDAVALYDPVTDETREVALEGATAVGRFSADSELLLVHADGLRVLRVSDGEVVTGVDGTAEEVAQHAAWRPDGSAVDYVEGQQLVTLAVPDGTTTTAPTTFRDDTTLAWSPTGEQLVGLQEVDGVVRLLSASPEGEQVGEPVETRVPGVSLQQLLGFSGDRTLAVSAYFLESGAVERVVDIPLDGGSPVDITTLPSEGENWTGSATLAVAADSLRAGSTDYGSHLWPWSNQARLMTCILLGIFGLGLWVTRRPRAARRRR</sequence>
<dbReference type="Proteomes" id="UP000294894">
    <property type="component" value="Chromosome"/>
</dbReference>
<dbReference type="Gene3D" id="2.120.10.30">
    <property type="entry name" value="TolB, C-terminal domain"/>
    <property type="match status" value="1"/>
</dbReference>
<keyword evidence="1" id="KW-0812">Transmembrane</keyword>
<dbReference type="EMBL" id="CP038267">
    <property type="protein sequence ID" value="QBR91591.1"/>
    <property type="molecule type" value="Genomic_DNA"/>
</dbReference>
<proteinExistence type="predicted"/>
<evidence type="ECO:0000313" key="2">
    <source>
        <dbReference type="EMBL" id="QBR91591.1"/>
    </source>
</evidence>
<reference evidence="2 3" key="1">
    <citation type="submission" date="2019-03" db="EMBL/GenBank/DDBJ databases">
        <title>Three New Species of Nocardioides, Nocardioides euryhalodurans sp. nov., Nocardioides seonyuensis sp. nov. and Nocardioides eburneoflavus sp. nov., Iolated from Soil.</title>
        <authorList>
            <person name="Roh S.G."/>
            <person name="Lee C."/>
            <person name="Kim M.-K."/>
            <person name="Kim S.B."/>
        </authorList>
    </citation>
    <scope>NUCLEOTIDE SEQUENCE [LARGE SCALE GENOMIC DNA]</scope>
    <source>
        <strain evidence="2 3">MMS17-SY117</strain>
    </source>
</reference>
<evidence type="ECO:0000256" key="1">
    <source>
        <dbReference type="SAM" id="Phobius"/>
    </source>
</evidence>
<dbReference type="InterPro" id="IPR011042">
    <property type="entry name" value="6-blade_b-propeller_TolB-like"/>
</dbReference>
<dbReference type="RefSeq" id="WP_135074358.1">
    <property type="nucleotide sequence ID" value="NZ_CP038267.1"/>
</dbReference>
<name>A0A4P7GIZ3_9ACTN</name>
<organism evidence="2 3">
    <name type="scientific">Nocardioides euryhalodurans</name>
    <dbReference type="NCBI Taxonomy" id="2518370"/>
    <lineage>
        <taxon>Bacteria</taxon>
        <taxon>Bacillati</taxon>
        <taxon>Actinomycetota</taxon>
        <taxon>Actinomycetes</taxon>
        <taxon>Propionibacteriales</taxon>
        <taxon>Nocardioidaceae</taxon>
        <taxon>Nocardioides</taxon>
    </lineage>
</organism>